<reference evidence="1 2" key="1">
    <citation type="submission" date="2019-03" db="EMBL/GenBank/DDBJ databases">
        <title>Genomic Encyclopedia of Type Strains, Phase IV (KMG-IV): sequencing the most valuable type-strain genomes for metagenomic binning, comparative biology and taxonomic classification.</title>
        <authorList>
            <person name="Goeker M."/>
        </authorList>
    </citation>
    <scope>NUCLEOTIDE SEQUENCE [LARGE SCALE GENOMIC DNA]</scope>
    <source>
        <strain evidence="1 2">DSM 12121</strain>
    </source>
</reference>
<dbReference type="Proteomes" id="UP000295129">
    <property type="component" value="Unassembled WGS sequence"/>
</dbReference>
<dbReference type="EMBL" id="SNVV01000026">
    <property type="protein sequence ID" value="TDN46740.1"/>
    <property type="molecule type" value="Genomic_DNA"/>
</dbReference>
<name>A0A4R6DP71_9RHOO</name>
<protein>
    <submittedName>
        <fullName evidence="1">Uncharacterized protein</fullName>
    </submittedName>
</protein>
<gene>
    <name evidence="1" type="ORF">C7389_12647</name>
</gene>
<sequence length="118" mass="13255">MNPRRIHELMRQKFPPIEHACREWAVVDDSAHIEALMTEYVCALEVLVEVHRKLGALLPIEEAARFAAAHIGEGEIRIADRGFNGFVVVARNGVATGWRLPDDLLLQRTALPPAQREP</sequence>
<comment type="caution">
    <text evidence="1">The sequence shown here is derived from an EMBL/GenBank/DDBJ whole genome shotgun (WGS) entry which is preliminary data.</text>
</comment>
<evidence type="ECO:0000313" key="1">
    <source>
        <dbReference type="EMBL" id="TDN46740.1"/>
    </source>
</evidence>
<dbReference type="AlphaFoldDB" id="A0A4R6DP71"/>
<accession>A0A4R6DP71</accession>
<evidence type="ECO:0000313" key="2">
    <source>
        <dbReference type="Proteomes" id="UP000295129"/>
    </source>
</evidence>
<keyword evidence="2" id="KW-1185">Reference proteome</keyword>
<proteinExistence type="predicted"/>
<organism evidence="1 2">
    <name type="scientific">Azoarcus indigens</name>
    <dbReference type="NCBI Taxonomy" id="29545"/>
    <lineage>
        <taxon>Bacteria</taxon>
        <taxon>Pseudomonadati</taxon>
        <taxon>Pseudomonadota</taxon>
        <taxon>Betaproteobacteria</taxon>
        <taxon>Rhodocyclales</taxon>
        <taxon>Zoogloeaceae</taxon>
        <taxon>Azoarcus</taxon>
    </lineage>
</organism>